<comment type="catalytic activity">
    <reaction evidence="6">
        <text>xylitol + NADP(+) = D-xylose + NADPH + H(+)</text>
        <dbReference type="Rhea" id="RHEA:27445"/>
        <dbReference type="ChEBI" id="CHEBI:15378"/>
        <dbReference type="ChEBI" id="CHEBI:17151"/>
        <dbReference type="ChEBI" id="CHEBI:53455"/>
        <dbReference type="ChEBI" id="CHEBI:57783"/>
        <dbReference type="ChEBI" id="CHEBI:58349"/>
        <dbReference type="EC" id="1.1.1.307"/>
    </reaction>
</comment>
<evidence type="ECO:0000256" key="4">
    <source>
        <dbReference type="ARBA" id="ARBA00023002"/>
    </source>
</evidence>
<dbReference type="PANTHER" id="PTHR43827">
    <property type="entry name" value="2,5-DIKETO-D-GLUCONIC ACID REDUCTASE"/>
    <property type="match status" value="1"/>
</dbReference>
<accession>A0A5N6U422</accession>
<dbReference type="EMBL" id="ML742041">
    <property type="protein sequence ID" value="KAE8153312.1"/>
    <property type="molecule type" value="Genomic_DNA"/>
</dbReference>
<feature type="domain" description="NADP-dependent oxidoreductase" evidence="8">
    <location>
        <begin position="73"/>
        <end position="205"/>
    </location>
</feature>
<comment type="catalytic activity">
    <reaction evidence="7">
        <text>xylitol + NAD(+) = D-xylose + NADH + H(+)</text>
        <dbReference type="Rhea" id="RHEA:27441"/>
        <dbReference type="ChEBI" id="CHEBI:15378"/>
        <dbReference type="ChEBI" id="CHEBI:17151"/>
        <dbReference type="ChEBI" id="CHEBI:53455"/>
        <dbReference type="ChEBI" id="CHEBI:57540"/>
        <dbReference type="ChEBI" id="CHEBI:57945"/>
        <dbReference type="EC" id="1.1.1.307"/>
    </reaction>
</comment>
<keyword evidence="10" id="KW-1185">Reference proteome</keyword>
<dbReference type="Proteomes" id="UP000325780">
    <property type="component" value="Unassembled WGS sequence"/>
</dbReference>
<dbReference type="InterPro" id="IPR020471">
    <property type="entry name" value="AKR"/>
</dbReference>
<dbReference type="OrthoDB" id="416253at2759"/>
<dbReference type="PROSITE" id="PS00062">
    <property type="entry name" value="ALDOKETO_REDUCTASE_2"/>
    <property type="match status" value="1"/>
</dbReference>
<protein>
    <recommendedName>
        <fullName evidence="2">D-xylose reductase [NAD(P)H]</fullName>
        <ecNumber evidence="2">1.1.1.307</ecNumber>
    </recommendedName>
</protein>
<keyword evidence="4" id="KW-0560">Oxidoreductase</keyword>
<proteinExistence type="inferred from homology"/>
<evidence type="ECO:0000256" key="5">
    <source>
        <dbReference type="ARBA" id="ARBA00025065"/>
    </source>
</evidence>
<sequence length="241" mass="27090">MSNHSIAFAQLDQMFIFLSGVSLIIPIIGPDNNSYDTVVFSYIVGSVHDSELRFTLGWVRDVVTFILPAESPMETLVEMNLTRSIGVSNFNIQLPRDLLCHVRIPPAVLQIEHHPFLTQQRLVNYTQRQAICVTAYCSFGPQSSVAGKLKDASFYPSLLEQLAIKKIEKGHGKTPSQVLLRGSTQRGIAVIPKGRGLLHMQQNLEMDWSLTFKELQCISLSDQGKRFYDPVEHGFDLPVFE</sequence>
<evidence type="ECO:0000256" key="2">
    <source>
        <dbReference type="ARBA" id="ARBA00012845"/>
    </source>
</evidence>
<evidence type="ECO:0000256" key="7">
    <source>
        <dbReference type="ARBA" id="ARBA00049485"/>
    </source>
</evidence>
<evidence type="ECO:0000313" key="10">
    <source>
        <dbReference type="Proteomes" id="UP000325780"/>
    </source>
</evidence>
<evidence type="ECO:0000256" key="6">
    <source>
        <dbReference type="ARBA" id="ARBA00047534"/>
    </source>
</evidence>
<comment type="similarity">
    <text evidence="1">Belongs to the aldo/keto reductase family.</text>
</comment>
<dbReference type="PANTHER" id="PTHR43827:SF3">
    <property type="entry name" value="NADP-DEPENDENT OXIDOREDUCTASE DOMAIN-CONTAINING PROTEIN"/>
    <property type="match status" value="1"/>
</dbReference>
<evidence type="ECO:0000259" key="8">
    <source>
        <dbReference type="Pfam" id="PF00248"/>
    </source>
</evidence>
<evidence type="ECO:0000256" key="3">
    <source>
        <dbReference type="ARBA" id="ARBA00022857"/>
    </source>
</evidence>
<dbReference type="Pfam" id="PF00248">
    <property type="entry name" value="Aldo_ket_red"/>
    <property type="match status" value="1"/>
</dbReference>
<name>A0A5N6U422_ASPAV</name>
<gene>
    <name evidence="9" type="ORF">BDV25DRAFT_137068</name>
</gene>
<keyword evidence="3" id="KW-0521">NADP</keyword>
<comment type="function">
    <text evidence="5">Catalyzes the initial reaction in the xylose utilization pathway by reducing D-xylose into xylitol. Xylose is a major component of hemicelluloses such as xylan. Most fungi utilize D-xylose via three enzymatic reactions, xylose reductase (XR), xylitol dehydrogenase (XDH), and xylulokinase, to form xylulose 5-phosphate, which enters pentose phosphate pathway.</text>
</comment>
<evidence type="ECO:0000313" key="9">
    <source>
        <dbReference type="EMBL" id="KAE8153312.1"/>
    </source>
</evidence>
<dbReference type="InterPro" id="IPR018170">
    <property type="entry name" value="Aldo/ket_reductase_CS"/>
</dbReference>
<dbReference type="InterPro" id="IPR023210">
    <property type="entry name" value="NADP_OxRdtase_dom"/>
</dbReference>
<evidence type="ECO:0000256" key="1">
    <source>
        <dbReference type="ARBA" id="ARBA00007905"/>
    </source>
</evidence>
<dbReference type="GO" id="GO:0016616">
    <property type="term" value="F:oxidoreductase activity, acting on the CH-OH group of donors, NAD or NADP as acceptor"/>
    <property type="evidence" value="ECO:0007669"/>
    <property type="project" value="UniProtKB-ARBA"/>
</dbReference>
<dbReference type="Gene3D" id="3.20.20.100">
    <property type="entry name" value="NADP-dependent oxidoreductase domain"/>
    <property type="match status" value="1"/>
</dbReference>
<dbReference type="EC" id="1.1.1.307" evidence="2"/>
<dbReference type="AlphaFoldDB" id="A0A5N6U422"/>
<reference evidence="9 10" key="1">
    <citation type="submission" date="2019-04" db="EMBL/GenBank/DDBJ databases">
        <title>Friends and foes A comparative genomics study of 23 Aspergillus species from section Flavi.</title>
        <authorList>
            <consortium name="DOE Joint Genome Institute"/>
            <person name="Kjaerbolling I."/>
            <person name="Vesth T."/>
            <person name="Frisvad J.C."/>
            <person name="Nybo J.L."/>
            <person name="Theobald S."/>
            <person name="Kildgaard S."/>
            <person name="Isbrandt T."/>
            <person name="Kuo A."/>
            <person name="Sato A."/>
            <person name="Lyhne E.K."/>
            <person name="Kogle M.E."/>
            <person name="Wiebenga A."/>
            <person name="Kun R.S."/>
            <person name="Lubbers R.J."/>
            <person name="Makela M.R."/>
            <person name="Barry K."/>
            <person name="Chovatia M."/>
            <person name="Clum A."/>
            <person name="Daum C."/>
            <person name="Haridas S."/>
            <person name="He G."/>
            <person name="LaButti K."/>
            <person name="Lipzen A."/>
            <person name="Mondo S."/>
            <person name="Riley R."/>
            <person name="Salamov A."/>
            <person name="Simmons B.A."/>
            <person name="Magnuson J.K."/>
            <person name="Henrissat B."/>
            <person name="Mortensen U.H."/>
            <person name="Larsen T.O."/>
            <person name="Devries R.P."/>
            <person name="Grigoriev I.V."/>
            <person name="Machida M."/>
            <person name="Baker S.E."/>
            <person name="Andersen M.R."/>
        </authorList>
    </citation>
    <scope>NUCLEOTIDE SEQUENCE [LARGE SCALE GENOMIC DNA]</scope>
    <source>
        <strain evidence="9 10">IBT 18842</strain>
    </source>
</reference>
<organism evidence="9 10">
    <name type="scientific">Aspergillus avenaceus</name>
    <dbReference type="NCBI Taxonomy" id="36643"/>
    <lineage>
        <taxon>Eukaryota</taxon>
        <taxon>Fungi</taxon>
        <taxon>Dikarya</taxon>
        <taxon>Ascomycota</taxon>
        <taxon>Pezizomycotina</taxon>
        <taxon>Eurotiomycetes</taxon>
        <taxon>Eurotiomycetidae</taxon>
        <taxon>Eurotiales</taxon>
        <taxon>Aspergillaceae</taxon>
        <taxon>Aspergillus</taxon>
        <taxon>Aspergillus subgen. Circumdati</taxon>
    </lineage>
</organism>
<dbReference type="InterPro" id="IPR036812">
    <property type="entry name" value="NAD(P)_OxRdtase_dom_sf"/>
</dbReference>
<dbReference type="PRINTS" id="PR00069">
    <property type="entry name" value="ALDKETRDTASE"/>
</dbReference>
<dbReference type="SUPFAM" id="SSF51430">
    <property type="entry name" value="NAD(P)-linked oxidoreductase"/>
    <property type="match status" value="1"/>
</dbReference>